<comment type="similarity">
    <text evidence="12">Belongs to the papillomaviridae E2 protein family.</text>
</comment>
<organism evidence="16">
    <name type="scientific">Human papillomavirus</name>
    <dbReference type="NCBI Taxonomy" id="10566"/>
    <lineage>
        <taxon>Viruses</taxon>
        <taxon>Monodnaviria</taxon>
        <taxon>Shotokuvirae</taxon>
        <taxon>Cossaviricota</taxon>
        <taxon>Papovaviricetes</taxon>
        <taxon>Zurhausenvirales</taxon>
        <taxon>Papillomaviridae</taxon>
    </lineage>
</organism>
<evidence type="ECO:0000256" key="4">
    <source>
        <dbReference type="ARBA" id="ARBA00022518"/>
    </source>
</evidence>
<dbReference type="InterPro" id="IPR001866">
    <property type="entry name" value="PPV_E2_N"/>
</dbReference>
<comment type="similarity">
    <text evidence="2">Belongs to the papillomaviridae E8^E2C protein family.</text>
</comment>
<keyword evidence="12" id="KW-0832">Ubl conjugation</keyword>
<keyword evidence="7 12" id="KW-0235">DNA replication</keyword>
<keyword evidence="10 12" id="KW-0010">Activator</keyword>
<feature type="cross-link" description="Glycyl lysine isopeptide (Lys-Gly) (interchain with G-Cter in SUMO)" evidence="12">
    <location>
        <position position="325"/>
    </location>
</feature>
<reference evidence="16" key="1">
    <citation type="journal article" date="2018" name="Nat. Med.">
        <title>Expanded skin virome in DOCK8-deficient patients.</title>
        <authorList>
            <consortium name="NISC Comparative Sequencing Program"/>
            <person name="Tirosh O."/>
            <person name="Conlan S."/>
            <person name="Deming C."/>
            <person name="Lee-Lin S.Q."/>
            <person name="Huang X."/>
            <person name="Su H.C."/>
            <person name="Freeman A.F."/>
            <person name="Segre J.A."/>
            <person name="Kong H.H."/>
        </authorList>
    </citation>
    <scope>NUCLEOTIDE SEQUENCE</scope>
    <source>
        <strain evidence="16">HPV-mSK_052</strain>
    </source>
</reference>
<dbReference type="InterPro" id="IPR000427">
    <property type="entry name" value="Papillomavirus_E2_C"/>
</dbReference>
<dbReference type="InterPro" id="IPR033668">
    <property type="entry name" value="Reg_prot_E2"/>
</dbReference>
<evidence type="ECO:0000256" key="12">
    <source>
        <dbReference type="HAMAP-Rule" id="MF_04001"/>
    </source>
</evidence>
<protein>
    <recommendedName>
        <fullName evidence="12">Regulatory protein E2</fullName>
    </recommendedName>
</protein>
<keyword evidence="9 12" id="KW-0238">DNA-binding</keyword>
<evidence type="ECO:0000256" key="13">
    <source>
        <dbReference type="SAM" id="MobiDB-lite"/>
    </source>
</evidence>
<evidence type="ECO:0000259" key="15">
    <source>
        <dbReference type="Pfam" id="PF00511"/>
    </source>
</evidence>
<keyword evidence="3 12" id="KW-0678">Repressor</keyword>
<dbReference type="Gene3D" id="1.10.287.30">
    <property type="entry name" value="E2 (early) protein, N terminal domain, subdomain 1"/>
    <property type="match status" value="1"/>
</dbReference>
<evidence type="ECO:0000256" key="7">
    <source>
        <dbReference type="ARBA" id="ARBA00022705"/>
    </source>
</evidence>
<comment type="function">
    <text evidence="12">Plays a role in the initiation of viral DNA replication. A dimer of E2 interacts with a dimer of E1 in order to improve specificity of E1 DNA binding activity. Once the complex recognizes and binds DNA at specific sites, the E2 dimer is removed from DNA. E2 also regulates viral transcription through binding to the E2RE response element (5'-ACCNNNNNNGGT-3') present in multiple copies in the regulatory regions of the viral genome. Activates or represses transcription depending on E2RE's position with regards to proximal promoter elements including the TATA-box. Repression occurs by sterically hindering the assembly of the transcription initiation complex.</text>
</comment>
<feature type="domain" description="Papillomavirus E2 C-terminal" evidence="15">
    <location>
        <begin position="320"/>
        <end position="394"/>
    </location>
</feature>
<dbReference type="SUPFAM" id="SSF54957">
    <property type="entry name" value="Viral DNA-binding domain"/>
    <property type="match status" value="1"/>
</dbReference>
<dbReference type="GO" id="GO:0006260">
    <property type="term" value="P:DNA replication"/>
    <property type="evidence" value="ECO:0007669"/>
    <property type="project" value="UniProtKB-KW"/>
</dbReference>
<evidence type="ECO:0000256" key="8">
    <source>
        <dbReference type="ARBA" id="ARBA00023015"/>
    </source>
</evidence>
<keyword evidence="5 12" id="KW-0597">Phosphoprotein</keyword>
<dbReference type="Pfam" id="PF00511">
    <property type="entry name" value="PPV_E2_C"/>
    <property type="match status" value="1"/>
</dbReference>
<dbReference type="InterPro" id="IPR012677">
    <property type="entry name" value="Nucleotide-bd_a/b_plait_sf"/>
</dbReference>
<dbReference type="InterPro" id="IPR042503">
    <property type="entry name" value="Regulatory_protein_E2_N_1"/>
</dbReference>
<gene>
    <name evidence="12" type="primary">E2</name>
</gene>
<feature type="region of interest" description="Disordered" evidence="13">
    <location>
        <begin position="198"/>
        <end position="296"/>
    </location>
</feature>
<feature type="compositionally biased region" description="Basic and acidic residues" evidence="13">
    <location>
        <begin position="265"/>
        <end position="285"/>
    </location>
</feature>
<dbReference type="GO" id="GO:0042025">
    <property type="term" value="C:host cell nucleus"/>
    <property type="evidence" value="ECO:0007669"/>
    <property type="project" value="UniProtKB-SubCell"/>
</dbReference>
<evidence type="ECO:0000256" key="2">
    <source>
        <dbReference type="ARBA" id="ARBA00007794"/>
    </source>
</evidence>
<keyword evidence="12" id="KW-1017">Isopeptide bond</keyword>
<dbReference type="GO" id="GO:0003700">
    <property type="term" value="F:DNA-binding transcription factor activity"/>
    <property type="evidence" value="ECO:0007669"/>
    <property type="project" value="UniProtKB-UniRule"/>
</dbReference>
<comment type="subunit">
    <text evidence="12">Binds DNA as homodimer. Interacts with protein E1; this interaction greatly increases E1 DNA-binding activity. Interacts with protein L1; this interaction enhances E2-dependent replication and transcription activation. Interacts with protein L2; this interaction inhibits E2 transcriptional activity but not DNA replication function E2. Interacts with protein E7; this interaction inhibits E7 oncogenic activity. Interacts with host TAF1; this interaction modulates E2-dependent transcriptional regulation. Interacts with host BRD4; this interaction mediates E2 transcriptional activation function. Additionally, the interaction with host BRD4 on mitotic chromosomes mediates tethering of the viral genome. Interacts with host TOPBP1; this interaction is required for optimal viral DNA replication.</text>
</comment>
<keyword evidence="6 12" id="KW-1048">Host nucleus</keyword>
<evidence type="ECO:0000256" key="11">
    <source>
        <dbReference type="ARBA" id="ARBA00023163"/>
    </source>
</evidence>
<dbReference type="GO" id="GO:0003677">
    <property type="term" value="F:DNA binding"/>
    <property type="evidence" value="ECO:0007669"/>
    <property type="project" value="UniProtKB-UniRule"/>
</dbReference>
<dbReference type="InterPro" id="IPR042504">
    <property type="entry name" value="Regulatory_protein_E2_N_2"/>
</dbReference>
<proteinExistence type="inferred from homology"/>
<dbReference type="GO" id="GO:0006351">
    <property type="term" value="P:DNA-templated transcription"/>
    <property type="evidence" value="ECO:0007669"/>
    <property type="project" value="UniProtKB-UniRule"/>
</dbReference>
<feature type="compositionally biased region" description="Low complexity" evidence="13">
    <location>
        <begin position="242"/>
        <end position="252"/>
    </location>
</feature>
<accession>A0A385PJ36</accession>
<keyword evidence="11 12" id="KW-0804">Transcription</keyword>
<feature type="domain" description="Papillomavirus E2 N-terminal" evidence="14">
    <location>
        <begin position="1"/>
        <end position="197"/>
    </location>
</feature>
<name>A0A385PJ36_9PAPI</name>
<keyword evidence="4 12" id="KW-0244">Early protein</keyword>
<comment type="PTM">
    <text evidence="12">Sumoylation plays a regulatory role in E2 transcriptional activity.</text>
</comment>
<comment type="subcellular location">
    <subcellularLocation>
        <location evidence="1 12">Host nucleus</location>
    </subcellularLocation>
</comment>
<dbReference type="Pfam" id="PF00508">
    <property type="entry name" value="PPV_E2_N"/>
    <property type="match status" value="1"/>
</dbReference>
<dbReference type="EMBL" id="MH777197">
    <property type="protein sequence ID" value="AYA93658.1"/>
    <property type="molecule type" value="Genomic_DNA"/>
</dbReference>
<evidence type="ECO:0000256" key="6">
    <source>
        <dbReference type="ARBA" id="ARBA00022562"/>
    </source>
</evidence>
<dbReference type="GO" id="GO:0006275">
    <property type="term" value="P:regulation of DNA replication"/>
    <property type="evidence" value="ECO:0007669"/>
    <property type="project" value="UniProtKB-UniRule"/>
</dbReference>
<evidence type="ECO:0000256" key="1">
    <source>
        <dbReference type="ARBA" id="ARBA00004147"/>
    </source>
</evidence>
<feature type="region of interest" description="DNA-binding domain" evidence="12">
    <location>
        <begin position="318"/>
        <end position="401"/>
    </location>
</feature>
<evidence type="ECO:0000256" key="9">
    <source>
        <dbReference type="ARBA" id="ARBA00023125"/>
    </source>
</evidence>
<dbReference type="Gene3D" id="3.30.70.330">
    <property type="match status" value="1"/>
</dbReference>
<evidence type="ECO:0000256" key="3">
    <source>
        <dbReference type="ARBA" id="ARBA00022491"/>
    </source>
</evidence>
<dbReference type="SUPFAM" id="SSF51332">
    <property type="entry name" value="E2 regulatory, transactivation domain"/>
    <property type="match status" value="1"/>
</dbReference>
<dbReference type="InterPro" id="IPR036050">
    <property type="entry name" value="Regulatory_protein_E2_N"/>
</dbReference>
<feature type="compositionally biased region" description="Low complexity" evidence="13">
    <location>
        <begin position="198"/>
        <end position="215"/>
    </location>
</feature>
<keyword evidence="8 12" id="KW-0805">Transcription regulation</keyword>
<sequence>MESLSERFDAVQENLLQHFETGSDNIEDQILYWKLIRQENVLLHYARQKGILRLGLQPVPSLTASEHKAKQAIMMSLQLTSLKESPFGMEPWTMQDTSFELYNSNPQHTFKKGAYTVDVIYDHDEDNYYPYTAWSYIYYQNGDNVWHKVEGKVDYEGLYYDTHDGEKVYYVTFHTDAARFSKTGEWTVKYKNRAISSTSITSTSHPGHSSSRPSPDTVVGQTSERHRSLTPPPSPQRRTRPRASSSDGSASSETPGKRVRRGRRRGEGKQTTNRREQRESRRSNRSDFISPEEVGRGHRLVEEKGLSRLGRLQKEARDPPLVVLKGPANTVKCWRFRCRQKYNGLYLRLSTGFSWVGDGSARLGEQRMLIAFTDTNQRQKFLKTVVFPRGTSYCLGQVDCL</sequence>
<evidence type="ECO:0000256" key="5">
    <source>
        <dbReference type="ARBA" id="ARBA00022553"/>
    </source>
</evidence>
<dbReference type="Gene3D" id="2.170.200.10">
    <property type="entry name" value="Papillomavirus E2 early protein domain"/>
    <property type="match status" value="1"/>
</dbReference>
<dbReference type="GO" id="GO:0000166">
    <property type="term" value="F:nucleotide binding"/>
    <property type="evidence" value="ECO:0007669"/>
    <property type="project" value="UniProtKB-UniRule"/>
</dbReference>
<evidence type="ECO:0000259" key="14">
    <source>
        <dbReference type="Pfam" id="PF00508"/>
    </source>
</evidence>
<dbReference type="GO" id="GO:0039693">
    <property type="term" value="P:viral DNA genome replication"/>
    <property type="evidence" value="ECO:0007669"/>
    <property type="project" value="UniProtKB-UniRule"/>
</dbReference>
<evidence type="ECO:0000313" key="16">
    <source>
        <dbReference type="EMBL" id="AYA93658.1"/>
    </source>
</evidence>
<comment type="PTM">
    <text evidence="12">Phosphorylated.</text>
</comment>
<comment type="caution">
    <text evidence="12">Lacks conserved residue(s) required for the propagation of feature annotation.</text>
</comment>
<dbReference type="HAMAP" id="MF_04001">
    <property type="entry name" value="PPV_E2"/>
    <property type="match status" value="1"/>
</dbReference>
<dbReference type="InterPro" id="IPR035975">
    <property type="entry name" value="E2/EBNA1_C_sf"/>
</dbReference>
<evidence type="ECO:0000256" key="10">
    <source>
        <dbReference type="ARBA" id="ARBA00023159"/>
    </source>
</evidence>